<organism evidence="3 4">
    <name type="scientific">Actinomycetospora aurantiaca</name>
    <dbReference type="NCBI Taxonomy" id="3129233"/>
    <lineage>
        <taxon>Bacteria</taxon>
        <taxon>Bacillati</taxon>
        <taxon>Actinomycetota</taxon>
        <taxon>Actinomycetes</taxon>
        <taxon>Pseudonocardiales</taxon>
        <taxon>Pseudonocardiaceae</taxon>
        <taxon>Actinomycetospora</taxon>
    </lineage>
</organism>
<dbReference type="InterPro" id="IPR017853">
    <property type="entry name" value="GH"/>
</dbReference>
<evidence type="ECO:0000313" key="3">
    <source>
        <dbReference type="EMBL" id="MEJ2868912.1"/>
    </source>
</evidence>
<evidence type="ECO:0000313" key="4">
    <source>
        <dbReference type="Proteomes" id="UP001385809"/>
    </source>
</evidence>
<comment type="caution">
    <text evidence="3">The sequence shown here is derived from an EMBL/GenBank/DDBJ whole genome shotgun (WGS) entry which is preliminary data.</text>
</comment>
<feature type="chain" id="PRO_5046945830" description="Glycoside hydrolase family 42 N-terminal domain-containing protein" evidence="2">
    <location>
        <begin position="39"/>
        <end position="451"/>
    </location>
</feature>
<accession>A0ABU8MQP6</accession>
<feature type="region of interest" description="Disordered" evidence="1">
    <location>
        <begin position="383"/>
        <end position="408"/>
    </location>
</feature>
<dbReference type="EMBL" id="JBBEGN010000006">
    <property type="protein sequence ID" value="MEJ2868912.1"/>
    <property type="molecule type" value="Genomic_DNA"/>
</dbReference>
<reference evidence="3 4" key="1">
    <citation type="submission" date="2024-03" db="EMBL/GenBank/DDBJ databases">
        <title>Actinomycetospora sp. OC33-EN08, a novel actinomycete isolated from wild orchid (Aerides multiflora).</title>
        <authorList>
            <person name="Suriyachadkun C."/>
        </authorList>
    </citation>
    <scope>NUCLEOTIDE SEQUENCE [LARGE SCALE GENOMIC DNA]</scope>
    <source>
        <strain evidence="3 4">OC33-EN08</strain>
    </source>
</reference>
<name>A0ABU8MQP6_9PSEU</name>
<dbReference type="SUPFAM" id="SSF51445">
    <property type="entry name" value="(Trans)glycosidases"/>
    <property type="match status" value="1"/>
</dbReference>
<keyword evidence="2" id="KW-0732">Signal</keyword>
<dbReference type="Gene3D" id="3.20.20.80">
    <property type="entry name" value="Glycosidases"/>
    <property type="match status" value="1"/>
</dbReference>
<evidence type="ECO:0008006" key="5">
    <source>
        <dbReference type="Google" id="ProtNLM"/>
    </source>
</evidence>
<protein>
    <recommendedName>
        <fullName evidence="5">Glycoside hydrolase family 42 N-terminal domain-containing protein</fullName>
    </recommendedName>
</protein>
<gene>
    <name evidence="3" type="ORF">WCD74_14160</name>
</gene>
<evidence type="ECO:0000256" key="2">
    <source>
        <dbReference type="SAM" id="SignalP"/>
    </source>
</evidence>
<proteinExistence type="predicted"/>
<dbReference type="RefSeq" id="WP_337695494.1">
    <property type="nucleotide sequence ID" value="NZ_JBBEGN010000006.1"/>
</dbReference>
<feature type="signal peptide" evidence="2">
    <location>
        <begin position="1"/>
        <end position="38"/>
    </location>
</feature>
<dbReference type="Proteomes" id="UP001385809">
    <property type="component" value="Unassembled WGS sequence"/>
</dbReference>
<evidence type="ECO:0000256" key="1">
    <source>
        <dbReference type="SAM" id="MobiDB-lite"/>
    </source>
</evidence>
<sequence length="451" mass="46414">MSGIVLTLLRHSRSRAALVVLALVPLLLLAHRAPAAHAASGPAWGVLASGCTAADIAANRAAGIGLVEVEAYWDRWLPTSATAENTDYVDDLAARVTACLDAGMRVVLGTGTQYPPSWVRGLPGATLVDQRGNSPATGAVDTVFSAAVRGAQDDYLRRIVAALPVSRLDGIRVGTSTAGEIGFPGPNESGTGFLQSFWAFGADAQQGTGLAAGMPRSPMPGWIPGTRTWNGTAVTAAAAQNWFLWYERSLMYAVKGQADTLRGAGYGGAVHVPAPGKGVLPADLTAATNALLNGTGDRDGSLGRGLYYVDQFPVLAGNVASTVVVDLTGVDDATAVTARRLSPAQDMCRADDASTSTRPSTPVATWSNLRFARAQAARAGLAAVGENPGPPAAQTGGTADSDSEAEQIRRSPGYARGCALAAFFLAFEDVLDDPSSGSDRQDYVDAVTGAS</sequence>
<keyword evidence="4" id="KW-1185">Reference proteome</keyword>